<evidence type="ECO:0008006" key="3">
    <source>
        <dbReference type="Google" id="ProtNLM"/>
    </source>
</evidence>
<organism evidence="1 2">
    <name type="scientific">Diaporthe eres</name>
    <name type="common">Phomopsis oblonga</name>
    <dbReference type="NCBI Taxonomy" id="83184"/>
    <lineage>
        <taxon>Eukaryota</taxon>
        <taxon>Fungi</taxon>
        <taxon>Dikarya</taxon>
        <taxon>Ascomycota</taxon>
        <taxon>Pezizomycotina</taxon>
        <taxon>Sordariomycetes</taxon>
        <taxon>Sordariomycetidae</taxon>
        <taxon>Diaporthales</taxon>
        <taxon>Diaporthaceae</taxon>
        <taxon>Diaporthe</taxon>
        <taxon>Diaporthe eres species complex</taxon>
    </lineage>
</organism>
<comment type="caution">
    <text evidence="1">The sequence shown here is derived from an EMBL/GenBank/DDBJ whole genome shotgun (WGS) entry which is preliminary data.</text>
</comment>
<keyword evidence="2" id="KW-1185">Reference proteome</keyword>
<reference evidence="1 2" key="1">
    <citation type="submission" date="2024-02" db="EMBL/GenBank/DDBJ databases">
        <title>De novo assembly and annotation of 12 fungi associated with fruit tree decline syndrome in Ontario, Canada.</title>
        <authorList>
            <person name="Sulman M."/>
            <person name="Ellouze W."/>
            <person name="Ilyukhin E."/>
        </authorList>
    </citation>
    <scope>NUCLEOTIDE SEQUENCE [LARGE SCALE GENOMIC DNA]</scope>
    <source>
        <strain evidence="1 2">M169</strain>
    </source>
</reference>
<accession>A0ABR1NRT5</accession>
<dbReference type="EMBL" id="JAKNSF020000131">
    <property type="protein sequence ID" value="KAK7712951.1"/>
    <property type="molecule type" value="Genomic_DNA"/>
</dbReference>
<dbReference type="Proteomes" id="UP001430848">
    <property type="component" value="Unassembled WGS sequence"/>
</dbReference>
<name>A0ABR1NRT5_DIAER</name>
<sequence>MPIHGISATQLIAAGREYYEKLKKHGEVKDDKKVLLKLIRSKLNGNHTASELDEPLEYSSRCKTSAVLVVTSAIDINGIKVTKLASKLLMKSAGLSLDSLSHWALVAVDRGEGTCYLYDLMSDQMLPTTKIMKNYPSRYISEHPRYNLFEANCQNLAEALVMELCNGKVISQSNLGEEVKMLSTRMSSTLLMKMSLDRNALRELKSDIKTAGDRLIAAKGSKAIHE</sequence>
<evidence type="ECO:0000313" key="2">
    <source>
        <dbReference type="Proteomes" id="UP001430848"/>
    </source>
</evidence>
<proteinExistence type="predicted"/>
<gene>
    <name evidence="1" type="ORF">SLS63_012240</name>
</gene>
<evidence type="ECO:0000313" key="1">
    <source>
        <dbReference type="EMBL" id="KAK7712951.1"/>
    </source>
</evidence>
<protein>
    <recommendedName>
        <fullName evidence="3">PPPDE domain-containing protein</fullName>
    </recommendedName>
</protein>